<name>A0A0N4WSY5_HAEPC</name>
<proteinExistence type="predicted"/>
<accession>A0A0N4WSY5</accession>
<dbReference type="Proteomes" id="UP000268014">
    <property type="component" value="Unassembled WGS sequence"/>
</dbReference>
<reference evidence="4" key="1">
    <citation type="submission" date="2017-02" db="UniProtKB">
        <authorList>
            <consortium name="WormBaseParasite"/>
        </authorList>
    </citation>
    <scope>IDENTIFICATION</scope>
</reference>
<evidence type="ECO:0000313" key="4">
    <source>
        <dbReference type="WBParaSite" id="HPLM_0001467101-mRNA-1"/>
    </source>
</evidence>
<protein>
    <submittedName>
        <fullName evidence="4">DUF4808 domain-containing protein</fullName>
    </submittedName>
</protein>
<evidence type="ECO:0000313" key="3">
    <source>
        <dbReference type="Proteomes" id="UP000268014"/>
    </source>
</evidence>
<gene>
    <name evidence="2" type="ORF">HPLM_LOCUS14663</name>
</gene>
<keyword evidence="1" id="KW-0812">Transmembrane</keyword>
<evidence type="ECO:0000313" key="2">
    <source>
        <dbReference type="EMBL" id="VDO53611.1"/>
    </source>
</evidence>
<dbReference type="EMBL" id="UZAF01018651">
    <property type="protein sequence ID" value="VDO53611.1"/>
    <property type="molecule type" value="Genomic_DNA"/>
</dbReference>
<evidence type="ECO:0000256" key="1">
    <source>
        <dbReference type="SAM" id="Phobius"/>
    </source>
</evidence>
<keyword evidence="3" id="KW-1185">Reference proteome</keyword>
<sequence>MISAVDPTSKIALTGVMPSVNGALSKLLCPCYSLKESQGGEIARNEETDRYEPRETEHLIRVDETTQEQRPDNVLTKEVAGSQTIVEQQPAAVTVEVTTPISEELTEEQDFCGVLSDPFQFLAIVVVLLVWTFVVVFRGAFVKTPSASPVAPMTIFTQAP</sequence>
<feature type="transmembrane region" description="Helical" evidence="1">
    <location>
        <begin position="119"/>
        <end position="137"/>
    </location>
</feature>
<keyword evidence="1" id="KW-0472">Membrane</keyword>
<organism evidence="4">
    <name type="scientific">Haemonchus placei</name>
    <name type="common">Barber's pole worm</name>
    <dbReference type="NCBI Taxonomy" id="6290"/>
    <lineage>
        <taxon>Eukaryota</taxon>
        <taxon>Metazoa</taxon>
        <taxon>Ecdysozoa</taxon>
        <taxon>Nematoda</taxon>
        <taxon>Chromadorea</taxon>
        <taxon>Rhabditida</taxon>
        <taxon>Rhabditina</taxon>
        <taxon>Rhabditomorpha</taxon>
        <taxon>Strongyloidea</taxon>
        <taxon>Trichostrongylidae</taxon>
        <taxon>Haemonchus</taxon>
    </lineage>
</organism>
<reference evidence="2 3" key="2">
    <citation type="submission" date="2018-11" db="EMBL/GenBank/DDBJ databases">
        <authorList>
            <consortium name="Pathogen Informatics"/>
        </authorList>
    </citation>
    <scope>NUCLEOTIDE SEQUENCE [LARGE SCALE GENOMIC DNA]</scope>
    <source>
        <strain evidence="2 3">MHpl1</strain>
    </source>
</reference>
<dbReference type="OrthoDB" id="10601637at2759"/>
<keyword evidence="1" id="KW-1133">Transmembrane helix</keyword>
<dbReference type="WBParaSite" id="HPLM_0001467101-mRNA-1">
    <property type="protein sequence ID" value="HPLM_0001467101-mRNA-1"/>
    <property type="gene ID" value="HPLM_0001467101"/>
</dbReference>
<dbReference type="AlphaFoldDB" id="A0A0N4WSY5"/>